<organism evidence="3 4">
    <name type="scientific">Evansella vedderi</name>
    <dbReference type="NCBI Taxonomy" id="38282"/>
    <lineage>
        <taxon>Bacteria</taxon>
        <taxon>Bacillati</taxon>
        <taxon>Bacillota</taxon>
        <taxon>Bacilli</taxon>
        <taxon>Bacillales</taxon>
        <taxon>Bacillaceae</taxon>
        <taxon>Evansella</taxon>
    </lineage>
</organism>
<dbReference type="InterPro" id="IPR011251">
    <property type="entry name" value="Luciferase-like_dom"/>
</dbReference>
<evidence type="ECO:0000313" key="4">
    <source>
        <dbReference type="Proteomes" id="UP001230005"/>
    </source>
</evidence>
<evidence type="ECO:0000256" key="1">
    <source>
        <dbReference type="ARBA" id="ARBA00007789"/>
    </source>
</evidence>
<dbReference type="PANTHER" id="PTHR30137:SF19">
    <property type="entry name" value="LUCIFERASE-LIKE MONOOXYGENASE"/>
    <property type="match status" value="1"/>
</dbReference>
<dbReference type="EMBL" id="JAUSUG010000022">
    <property type="protein sequence ID" value="MDQ0257051.1"/>
    <property type="molecule type" value="Genomic_DNA"/>
</dbReference>
<dbReference type="Gene3D" id="3.20.20.30">
    <property type="entry name" value="Luciferase-like domain"/>
    <property type="match status" value="1"/>
</dbReference>
<dbReference type="Pfam" id="PF00296">
    <property type="entry name" value="Bac_luciferase"/>
    <property type="match status" value="1"/>
</dbReference>
<evidence type="ECO:0000313" key="3">
    <source>
        <dbReference type="EMBL" id="MDQ0257051.1"/>
    </source>
</evidence>
<dbReference type="SUPFAM" id="SSF51679">
    <property type="entry name" value="Bacterial luciferase-like"/>
    <property type="match status" value="1"/>
</dbReference>
<comment type="caution">
    <text evidence="3">The sequence shown here is derived from an EMBL/GenBank/DDBJ whole genome shotgun (WGS) entry which is preliminary data.</text>
</comment>
<dbReference type="InterPro" id="IPR019949">
    <property type="entry name" value="CmoO-like"/>
</dbReference>
<dbReference type="PANTHER" id="PTHR30137">
    <property type="entry name" value="LUCIFERASE-LIKE MONOOXYGENASE"/>
    <property type="match status" value="1"/>
</dbReference>
<comment type="similarity">
    <text evidence="1">To bacterial alkanal monooxygenase alpha and beta chains.</text>
</comment>
<dbReference type="NCBIfam" id="TIGR03558">
    <property type="entry name" value="oxido_grp_1"/>
    <property type="match status" value="1"/>
</dbReference>
<proteinExistence type="predicted"/>
<gene>
    <name evidence="3" type="ORF">J2S74_004496</name>
</gene>
<keyword evidence="4" id="KW-1185">Reference proteome</keyword>
<dbReference type="InterPro" id="IPR050766">
    <property type="entry name" value="Bact_Lucif_Oxidored"/>
</dbReference>
<feature type="domain" description="Luciferase-like" evidence="2">
    <location>
        <begin position="1"/>
        <end position="292"/>
    </location>
</feature>
<reference evidence="3 4" key="1">
    <citation type="submission" date="2023-07" db="EMBL/GenBank/DDBJ databases">
        <title>Genomic Encyclopedia of Type Strains, Phase IV (KMG-IV): sequencing the most valuable type-strain genomes for metagenomic binning, comparative biology and taxonomic classification.</title>
        <authorList>
            <person name="Goeker M."/>
        </authorList>
    </citation>
    <scope>NUCLEOTIDE SEQUENCE [LARGE SCALE GENOMIC DNA]</scope>
    <source>
        <strain evidence="3 4">DSM 9768</strain>
    </source>
</reference>
<name>A0ABU0A265_9BACI</name>
<dbReference type="InterPro" id="IPR036661">
    <property type="entry name" value="Luciferase-like_sf"/>
</dbReference>
<protein>
    <submittedName>
        <fullName evidence="3">Luciferase family oxidoreductase group 1</fullName>
    </submittedName>
</protein>
<accession>A0ABU0A265</accession>
<evidence type="ECO:0000259" key="2">
    <source>
        <dbReference type="Pfam" id="PF00296"/>
    </source>
</evidence>
<dbReference type="Proteomes" id="UP001230005">
    <property type="component" value="Unassembled WGS sequence"/>
</dbReference>
<sequence>MKLSILDQSPISPGKTAQQALNESLKLAQAGEALGYTRFWIAEHHSMDDLACPAPEVMLGYIGGQTNTIRIGAGAVLLPHYSPYRVAETYNLLATLFPGRVDLGIGRAPGGSAEATIALSGNFLEKVRHLPESLKTLIKFIHHDFSHEEMFSKIKPTPVPETAPKLWLLGTSEKSAKLAAENGIAYAFGQFMSESDGRAILQTYLENFQGRMSKEKPEAILAVSVLCGETTDAAEKLAWRSYLRKKQLPKDNEIEYDQLHKDEFAAMKKSMVIGNPQEVVKSLRSMKENYGADEIMIITITDSFESRLRSYELIAKEIGKGPLSPPECYW</sequence>
<dbReference type="RefSeq" id="WP_307330158.1">
    <property type="nucleotide sequence ID" value="NZ_JAUSUG010000022.1"/>
</dbReference>